<sequence length="387" mass="41205">MGAAAGVGTLAGFTPTKFAIGQQAKVRVGTLLPYSGTYARLGEAITNAMQMRFAQSKEMIGSREIELIKLDSEAAPPKATENTSKLINSEKVDFLVGPVHSGVAMAMAKIAREEGVMTIIPNAGADQITGPLCAPNIFRSSFSNWQPGYPMGRVLGAEGKKRVVLCYWNYGAGQQSAQGFKDGFAESGGEIIKEIGVPFPEVEFQSVLSEIASLKPDAVYTFFAGGGAVKFVKDWAAAGLKDSGIELTGSGFLTEGVTEAQGAAAEGLRTTLHYADTLDNDVNNVFRRNYKEMWGSEADVYAVQGYDAAEMIRVALEATDGDTGAKDDMIKAIENTVYDSPRGPFKLSAAHNPVQNFYLRKVVNGVNEVQSIAVEALSDPAKGCRLG</sequence>
<reference evidence="5" key="1">
    <citation type="submission" date="2021-04" db="EMBL/GenBank/DDBJ databases">
        <authorList>
            <person name="Zhang D.-C."/>
        </authorList>
    </citation>
    <scope>NUCLEOTIDE SEQUENCE</scope>
    <source>
        <strain evidence="5">CGMCC 1.15697</strain>
    </source>
</reference>
<dbReference type="PANTHER" id="PTHR30483">
    <property type="entry name" value="LEUCINE-SPECIFIC-BINDING PROTEIN"/>
    <property type="match status" value="1"/>
</dbReference>
<dbReference type="Proteomes" id="UP000672602">
    <property type="component" value="Unassembled WGS sequence"/>
</dbReference>
<evidence type="ECO:0000256" key="1">
    <source>
        <dbReference type="ARBA" id="ARBA00010062"/>
    </source>
</evidence>
<comment type="similarity">
    <text evidence="1">Belongs to the leucine-binding protein family.</text>
</comment>
<evidence type="ECO:0000256" key="2">
    <source>
        <dbReference type="ARBA" id="ARBA00022729"/>
    </source>
</evidence>
<dbReference type="InterPro" id="IPR051010">
    <property type="entry name" value="BCAA_transport"/>
</dbReference>
<dbReference type="CDD" id="cd20014">
    <property type="entry name" value="PBP1_RPA0668_benzoate-like"/>
    <property type="match status" value="1"/>
</dbReference>
<feature type="domain" description="Leucine-binding protein" evidence="4">
    <location>
        <begin position="25"/>
        <end position="364"/>
    </location>
</feature>
<keyword evidence="2" id="KW-0732">Signal</keyword>
<protein>
    <submittedName>
        <fullName evidence="5">ABC transporter substrate-binding protein</fullName>
    </submittedName>
</protein>
<dbReference type="AlphaFoldDB" id="A0A8J7S0Z1"/>
<dbReference type="GO" id="GO:0006865">
    <property type="term" value="P:amino acid transport"/>
    <property type="evidence" value="ECO:0007669"/>
    <property type="project" value="UniProtKB-KW"/>
</dbReference>
<accession>A0A8J7S0Z1</accession>
<comment type="caution">
    <text evidence="5">The sequence shown here is derived from an EMBL/GenBank/DDBJ whole genome shotgun (WGS) entry which is preliminary data.</text>
</comment>
<keyword evidence="6" id="KW-1185">Reference proteome</keyword>
<dbReference type="SUPFAM" id="SSF53822">
    <property type="entry name" value="Periplasmic binding protein-like I"/>
    <property type="match status" value="1"/>
</dbReference>
<gene>
    <name evidence="5" type="ORF">KAJ83_06410</name>
</gene>
<keyword evidence="3" id="KW-0813">Transport</keyword>
<evidence type="ECO:0000256" key="3">
    <source>
        <dbReference type="ARBA" id="ARBA00022970"/>
    </source>
</evidence>
<proteinExistence type="inferred from homology"/>
<evidence type="ECO:0000313" key="6">
    <source>
        <dbReference type="Proteomes" id="UP000672602"/>
    </source>
</evidence>
<dbReference type="InterPro" id="IPR028081">
    <property type="entry name" value="Leu-bd"/>
</dbReference>
<dbReference type="EMBL" id="JAGMWN010000002">
    <property type="protein sequence ID" value="MBP5856633.1"/>
    <property type="molecule type" value="Genomic_DNA"/>
</dbReference>
<dbReference type="Gene3D" id="3.40.50.2300">
    <property type="match status" value="2"/>
</dbReference>
<evidence type="ECO:0000259" key="4">
    <source>
        <dbReference type="Pfam" id="PF13458"/>
    </source>
</evidence>
<dbReference type="Pfam" id="PF13458">
    <property type="entry name" value="Peripla_BP_6"/>
    <property type="match status" value="1"/>
</dbReference>
<keyword evidence="3" id="KW-0029">Amino-acid transport</keyword>
<evidence type="ECO:0000313" key="5">
    <source>
        <dbReference type="EMBL" id="MBP5856633.1"/>
    </source>
</evidence>
<name>A0A8J7S0Z1_9PROT</name>
<dbReference type="PANTHER" id="PTHR30483:SF6">
    <property type="entry name" value="PERIPLASMIC BINDING PROTEIN OF ABC TRANSPORTER FOR NATURAL AMINO ACIDS"/>
    <property type="match status" value="1"/>
</dbReference>
<organism evidence="5 6">
    <name type="scientific">Marivibrio halodurans</name>
    <dbReference type="NCBI Taxonomy" id="2039722"/>
    <lineage>
        <taxon>Bacteria</taxon>
        <taxon>Pseudomonadati</taxon>
        <taxon>Pseudomonadota</taxon>
        <taxon>Alphaproteobacteria</taxon>
        <taxon>Rhodospirillales</taxon>
        <taxon>Rhodospirillaceae</taxon>
        <taxon>Marivibrio</taxon>
    </lineage>
</organism>
<dbReference type="InterPro" id="IPR028082">
    <property type="entry name" value="Peripla_BP_I"/>
</dbReference>